<evidence type="ECO:0000256" key="5">
    <source>
        <dbReference type="ARBA" id="ARBA00023274"/>
    </source>
</evidence>
<organism evidence="10 11">
    <name type="scientific">candidate division WS6 bacterium GW2011_GWA2_37_6</name>
    <dbReference type="NCBI Taxonomy" id="1619087"/>
    <lineage>
        <taxon>Bacteria</taxon>
        <taxon>Candidatus Dojkabacteria</taxon>
    </lineage>
</organism>
<dbReference type="InterPro" id="IPR036986">
    <property type="entry name" value="S4_RNA-bd_sf"/>
</dbReference>
<dbReference type="AlphaFoldDB" id="A0A0G0JHL2"/>
<dbReference type="PANTHER" id="PTHR11831:SF4">
    <property type="entry name" value="SMALL RIBOSOMAL SUBUNIT PROTEIN US4M"/>
    <property type="match status" value="1"/>
</dbReference>
<dbReference type="Gene3D" id="3.10.290.10">
    <property type="entry name" value="RNA-binding S4 domain"/>
    <property type="match status" value="1"/>
</dbReference>
<evidence type="ECO:0000313" key="10">
    <source>
        <dbReference type="EMBL" id="KKQ36274.1"/>
    </source>
</evidence>
<dbReference type="SMART" id="SM00363">
    <property type="entry name" value="S4"/>
    <property type="match status" value="1"/>
</dbReference>
<gene>
    <name evidence="10" type="ORF">US52_C0003G0015</name>
</gene>
<accession>A0A0G0JHL2</accession>
<keyword evidence="3 7" id="KW-0694">RNA-binding</keyword>
<keyword evidence="5 8" id="KW-0687">Ribonucleoprotein</keyword>
<evidence type="ECO:0000259" key="9">
    <source>
        <dbReference type="SMART" id="SM00363"/>
    </source>
</evidence>
<dbReference type="Pfam" id="PF01479">
    <property type="entry name" value="S4"/>
    <property type="match status" value="1"/>
</dbReference>
<evidence type="ECO:0000256" key="6">
    <source>
        <dbReference type="ARBA" id="ARBA00035254"/>
    </source>
</evidence>
<keyword evidence="2 7" id="KW-0699">rRNA-binding</keyword>
<dbReference type="Proteomes" id="UP000034852">
    <property type="component" value="Unassembled WGS sequence"/>
</dbReference>
<sequence>KQKVKRTYLMTEKQFRKFFDEARKSTGNTGTRFLQLLEMRLDNVVYRMGLAKTRNQARQFVTHGHVRINGRKMDIPSYVVNVKDEVSMKPKMAKTAAYKHVLEEVKLEKRQVPDWLTKAATSGQVLSEPLRENIDKGIKEQFIIELYSK</sequence>
<dbReference type="SUPFAM" id="SSF55174">
    <property type="entry name" value="Alpha-L RNA-binding motif"/>
    <property type="match status" value="1"/>
</dbReference>
<comment type="caution">
    <text evidence="10">The sequence shown here is derived from an EMBL/GenBank/DDBJ whole genome shotgun (WGS) entry which is preliminary data.</text>
</comment>
<dbReference type="PROSITE" id="PS00632">
    <property type="entry name" value="RIBOSOMAL_S4"/>
    <property type="match status" value="1"/>
</dbReference>
<dbReference type="FunFam" id="3.10.290.10:FF:000001">
    <property type="entry name" value="30S ribosomal protein S4"/>
    <property type="match status" value="1"/>
</dbReference>
<dbReference type="PANTHER" id="PTHR11831">
    <property type="entry name" value="30S 40S RIBOSOMAL PROTEIN"/>
    <property type="match status" value="1"/>
</dbReference>
<proteinExistence type="inferred from homology"/>
<dbReference type="Gene3D" id="1.10.1050.10">
    <property type="entry name" value="Ribosomal Protein S4 Delta 41, Chain A, domain 1"/>
    <property type="match status" value="1"/>
</dbReference>
<evidence type="ECO:0000256" key="8">
    <source>
        <dbReference type="RuleBase" id="RU003699"/>
    </source>
</evidence>
<dbReference type="GO" id="GO:0003735">
    <property type="term" value="F:structural constituent of ribosome"/>
    <property type="evidence" value="ECO:0007669"/>
    <property type="project" value="TreeGrafter"/>
</dbReference>
<keyword evidence="4 8" id="KW-0689">Ribosomal protein</keyword>
<feature type="non-terminal residue" evidence="10">
    <location>
        <position position="1"/>
    </location>
</feature>
<evidence type="ECO:0000256" key="4">
    <source>
        <dbReference type="ARBA" id="ARBA00022980"/>
    </source>
</evidence>
<dbReference type="NCBIfam" id="NF003717">
    <property type="entry name" value="PRK05327.1"/>
    <property type="match status" value="1"/>
</dbReference>
<dbReference type="InterPro" id="IPR001912">
    <property type="entry name" value="Ribosomal_uS4_N"/>
</dbReference>
<comment type="similarity">
    <text evidence="1 8">Belongs to the universal ribosomal protein uS4 family.</text>
</comment>
<dbReference type="PROSITE" id="PS50889">
    <property type="entry name" value="S4"/>
    <property type="match status" value="1"/>
</dbReference>
<dbReference type="InterPro" id="IPR018079">
    <property type="entry name" value="Ribosomal_uS4_CS"/>
</dbReference>
<evidence type="ECO:0000256" key="7">
    <source>
        <dbReference type="PROSITE-ProRule" id="PRU00182"/>
    </source>
</evidence>
<dbReference type="InterPro" id="IPR002942">
    <property type="entry name" value="S4_RNA-bd"/>
</dbReference>
<evidence type="ECO:0000256" key="1">
    <source>
        <dbReference type="ARBA" id="ARBA00007465"/>
    </source>
</evidence>
<dbReference type="GO" id="GO:0019843">
    <property type="term" value="F:rRNA binding"/>
    <property type="evidence" value="ECO:0007669"/>
    <property type="project" value="UniProtKB-KW"/>
</dbReference>
<evidence type="ECO:0000256" key="3">
    <source>
        <dbReference type="ARBA" id="ARBA00022884"/>
    </source>
</evidence>
<dbReference type="Pfam" id="PF00163">
    <property type="entry name" value="Ribosomal_S4"/>
    <property type="match status" value="1"/>
</dbReference>
<dbReference type="EMBL" id="LBTH01000003">
    <property type="protein sequence ID" value="KKQ36274.1"/>
    <property type="molecule type" value="Genomic_DNA"/>
</dbReference>
<dbReference type="CDD" id="cd00165">
    <property type="entry name" value="S4"/>
    <property type="match status" value="1"/>
</dbReference>
<dbReference type="GO" id="GO:0042274">
    <property type="term" value="P:ribosomal small subunit biogenesis"/>
    <property type="evidence" value="ECO:0007669"/>
    <property type="project" value="TreeGrafter"/>
</dbReference>
<protein>
    <recommendedName>
        <fullName evidence="6">Small ribosomal subunit protein uS4</fullName>
    </recommendedName>
</protein>
<dbReference type="InterPro" id="IPR022801">
    <property type="entry name" value="Ribosomal_uS4"/>
</dbReference>
<reference evidence="10 11" key="1">
    <citation type="journal article" date="2015" name="Nature">
        <title>rRNA introns, odd ribosomes, and small enigmatic genomes across a large radiation of phyla.</title>
        <authorList>
            <person name="Brown C.T."/>
            <person name="Hug L.A."/>
            <person name="Thomas B.C."/>
            <person name="Sharon I."/>
            <person name="Castelle C.J."/>
            <person name="Singh A."/>
            <person name="Wilkins M.J."/>
            <person name="Williams K.H."/>
            <person name="Banfield J.F."/>
        </authorList>
    </citation>
    <scope>NUCLEOTIDE SEQUENCE [LARGE SCALE GENOMIC DNA]</scope>
</reference>
<evidence type="ECO:0000313" key="11">
    <source>
        <dbReference type="Proteomes" id="UP000034852"/>
    </source>
</evidence>
<feature type="domain" description="RNA-binding S4" evidence="9">
    <location>
        <begin position="39"/>
        <end position="113"/>
    </location>
</feature>
<evidence type="ECO:0000256" key="2">
    <source>
        <dbReference type="ARBA" id="ARBA00022730"/>
    </source>
</evidence>
<name>A0A0G0JHL2_9BACT</name>
<dbReference type="GO" id="GO:0015935">
    <property type="term" value="C:small ribosomal subunit"/>
    <property type="evidence" value="ECO:0007669"/>
    <property type="project" value="TreeGrafter"/>
</dbReference>